<sequence length="93" mass="10468">MKKRAAFSQGTSLFEEISPNRTCPEAYIMTHWCPCQTFDVVDVNSSESVNASQAIVDDINYKLESYGGMCEILEIAEILDSEWAKLMICSYSI</sequence>
<dbReference type="InterPro" id="IPR004245">
    <property type="entry name" value="DUF229"/>
</dbReference>
<evidence type="ECO:0000313" key="2">
    <source>
        <dbReference type="Proteomes" id="UP001054837"/>
    </source>
</evidence>
<comment type="caution">
    <text evidence="1">The sequence shown here is derived from an EMBL/GenBank/DDBJ whole genome shotgun (WGS) entry which is preliminary data.</text>
</comment>
<dbReference type="GO" id="GO:0005615">
    <property type="term" value="C:extracellular space"/>
    <property type="evidence" value="ECO:0007669"/>
    <property type="project" value="TreeGrafter"/>
</dbReference>
<dbReference type="Pfam" id="PF02995">
    <property type="entry name" value="DUF229"/>
    <property type="match status" value="1"/>
</dbReference>
<organism evidence="1 2">
    <name type="scientific">Caerostris darwini</name>
    <dbReference type="NCBI Taxonomy" id="1538125"/>
    <lineage>
        <taxon>Eukaryota</taxon>
        <taxon>Metazoa</taxon>
        <taxon>Ecdysozoa</taxon>
        <taxon>Arthropoda</taxon>
        <taxon>Chelicerata</taxon>
        <taxon>Arachnida</taxon>
        <taxon>Araneae</taxon>
        <taxon>Araneomorphae</taxon>
        <taxon>Entelegynae</taxon>
        <taxon>Araneoidea</taxon>
        <taxon>Araneidae</taxon>
        <taxon>Caerostris</taxon>
    </lineage>
</organism>
<gene>
    <name evidence="1" type="ORF">CDAR_263891</name>
</gene>
<evidence type="ECO:0000313" key="1">
    <source>
        <dbReference type="EMBL" id="GIY18489.1"/>
    </source>
</evidence>
<dbReference type="EMBL" id="BPLQ01005923">
    <property type="protein sequence ID" value="GIY18489.1"/>
    <property type="molecule type" value="Genomic_DNA"/>
</dbReference>
<dbReference type="PANTHER" id="PTHR10974:SF1">
    <property type="entry name" value="FI08016P-RELATED"/>
    <property type="match status" value="1"/>
</dbReference>
<dbReference type="AlphaFoldDB" id="A0AAV4RD07"/>
<name>A0AAV4RD07_9ARAC</name>
<accession>A0AAV4RD07</accession>
<proteinExistence type="predicted"/>
<keyword evidence="2" id="KW-1185">Reference proteome</keyword>
<reference evidence="1 2" key="1">
    <citation type="submission" date="2021-06" db="EMBL/GenBank/DDBJ databases">
        <title>Caerostris darwini draft genome.</title>
        <authorList>
            <person name="Kono N."/>
            <person name="Arakawa K."/>
        </authorList>
    </citation>
    <scope>NUCLEOTIDE SEQUENCE [LARGE SCALE GENOMIC DNA]</scope>
</reference>
<protein>
    <submittedName>
        <fullName evidence="1">Uncharacterized protein</fullName>
    </submittedName>
</protein>
<dbReference type="Proteomes" id="UP001054837">
    <property type="component" value="Unassembled WGS sequence"/>
</dbReference>
<dbReference type="PANTHER" id="PTHR10974">
    <property type="entry name" value="FI08016P-RELATED"/>
    <property type="match status" value="1"/>
</dbReference>